<comment type="caution">
    <text evidence="5">The sequence shown here is derived from an EMBL/GenBank/DDBJ whole genome shotgun (WGS) entry which is preliminary data.</text>
</comment>
<dbReference type="Gene3D" id="2.60.120.1440">
    <property type="match status" value="1"/>
</dbReference>
<dbReference type="Pfam" id="PF04773">
    <property type="entry name" value="FecR"/>
    <property type="match status" value="1"/>
</dbReference>
<feature type="domain" description="Protein FecR C-terminal" evidence="4">
    <location>
        <begin position="274"/>
        <end position="329"/>
    </location>
</feature>
<dbReference type="Pfam" id="PF16344">
    <property type="entry name" value="FecR_C"/>
    <property type="match status" value="1"/>
</dbReference>
<proteinExistence type="predicted"/>
<accession>A0A7X0D2Q4</accession>
<dbReference type="Proteomes" id="UP000547879">
    <property type="component" value="Unassembled WGS sequence"/>
</dbReference>
<dbReference type="InterPro" id="IPR032508">
    <property type="entry name" value="FecR_C"/>
</dbReference>
<dbReference type="PANTHER" id="PTHR30273">
    <property type="entry name" value="PERIPLASMIC SIGNAL SENSOR AND SIGMA FACTOR ACTIVATOR FECR-RELATED"/>
    <property type="match status" value="1"/>
</dbReference>
<dbReference type="PIRSF" id="PIRSF018266">
    <property type="entry name" value="FecR"/>
    <property type="match status" value="1"/>
</dbReference>
<dbReference type="AlphaFoldDB" id="A0A7X0D2Q4"/>
<dbReference type="Pfam" id="PF16220">
    <property type="entry name" value="DUF4880"/>
    <property type="match status" value="1"/>
</dbReference>
<feature type="domain" description="FecR protein" evidence="2">
    <location>
        <begin position="132"/>
        <end position="226"/>
    </location>
</feature>
<evidence type="ECO:0000259" key="2">
    <source>
        <dbReference type="Pfam" id="PF04773"/>
    </source>
</evidence>
<evidence type="ECO:0000313" key="6">
    <source>
        <dbReference type="Proteomes" id="UP000547879"/>
    </source>
</evidence>
<sequence length="344" mass="37000">MDRSVGQRYDKERIEAEAAEWVIRLGGEPLLPEERQSFEGWCGQSAAHVRALEFARQTWSDLAALRHAPGPLAADIASASLPQRPYQPAPAAITKLRSSFWRYGAVAAICLTAVVSAGSFWFGNPATLIASDYHTTPGEQRRVDLPDGSVVELSTGSAIALHFNDTERRVTLIEGTAYFTVASMGPTEKRPFVVEGGNGTATALGTQFAVERLADAVQVSVAEHDVRVALSDNAGGARQVVLSPGQSVRYSLAAGLGRISSQDVEQATAWRRGRLIFDQVPLAEVVSELNRYRRGRIVIAGSTLASRKVSGVFRIDDLDNALQTIASELGLRSASAPPLVTVIY</sequence>
<organism evidence="5 6">
    <name type="scientific">Rhizobium wenxiniae</name>
    <dbReference type="NCBI Taxonomy" id="1737357"/>
    <lineage>
        <taxon>Bacteria</taxon>
        <taxon>Pseudomonadati</taxon>
        <taxon>Pseudomonadota</taxon>
        <taxon>Alphaproteobacteria</taxon>
        <taxon>Hyphomicrobiales</taxon>
        <taxon>Rhizobiaceae</taxon>
        <taxon>Rhizobium/Agrobacterium group</taxon>
        <taxon>Rhizobium</taxon>
    </lineage>
</organism>
<dbReference type="InterPro" id="IPR032623">
    <property type="entry name" value="FecR_N"/>
</dbReference>
<dbReference type="InterPro" id="IPR012373">
    <property type="entry name" value="Ferrdict_sens_TM"/>
</dbReference>
<dbReference type="InterPro" id="IPR006860">
    <property type="entry name" value="FecR"/>
</dbReference>
<evidence type="ECO:0000256" key="1">
    <source>
        <dbReference type="SAM" id="Phobius"/>
    </source>
</evidence>
<keyword evidence="1" id="KW-1133">Transmembrane helix</keyword>
<keyword evidence="6" id="KW-1185">Reference proteome</keyword>
<reference evidence="5 6" key="1">
    <citation type="submission" date="2020-08" db="EMBL/GenBank/DDBJ databases">
        <title>Genomic Encyclopedia of Type Strains, Phase IV (KMG-IV): sequencing the most valuable type-strain genomes for metagenomic binning, comparative biology and taxonomic classification.</title>
        <authorList>
            <person name="Goeker M."/>
        </authorList>
    </citation>
    <scope>NUCLEOTIDE SEQUENCE [LARGE SCALE GENOMIC DNA]</scope>
    <source>
        <strain evidence="5 6">DSM 100734</strain>
    </source>
</reference>
<dbReference type="EMBL" id="JACHEG010000011">
    <property type="protein sequence ID" value="MBB6165747.1"/>
    <property type="molecule type" value="Genomic_DNA"/>
</dbReference>
<protein>
    <submittedName>
        <fullName evidence="5">Transmembrane sensor</fullName>
    </submittedName>
</protein>
<feature type="transmembrane region" description="Helical" evidence="1">
    <location>
        <begin position="100"/>
        <end position="122"/>
    </location>
</feature>
<dbReference type="GO" id="GO:0016989">
    <property type="term" value="F:sigma factor antagonist activity"/>
    <property type="evidence" value="ECO:0007669"/>
    <property type="project" value="TreeGrafter"/>
</dbReference>
<dbReference type="RefSeq" id="WP_183997264.1">
    <property type="nucleotide sequence ID" value="NZ_BMHW01000013.1"/>
</dbReference>
<feature type="domain" description="FecR N-terminal" evidence="3">
    <location>
        <begin position="17"/>
        <end position="56"/>
    </location>
</feature>
<gene>
    <name evidence="5" type="ORF">HNQ72_005595</name>
</gene>
<dbReference type="Gene3D" id="3.55.50.30">
    <property type="match status" value="1"/>
</dbReference>
<keyword evidence="1" id="KW-0472">Membrane</keyword>
<name>A0A7X0D2Q4_9HYPH</name>
<evidence type="ECO:0000313" key="5">
    <source>
        <dbReference type="EMBL" id="MBB6165747.1"/>
    </source>
</evidence>
<keyword evidence="1 5" id="KW-0812">Transmembrane</keyword>
<evidence type="ECO:0000259" key="3">
    <source>
        <dbReference type="Pfam" id="PF16220"/>
    </source>
</evidence>
<evidence type="ECO:0000259" key="4">
    <source>
        <dbReference type="Pfam" id="PF16344"/>
    </source>
</evidence>
<dbReference type="PANTHER" id="PTHR30273:SF2">
    <property type="entry name" value="PROTEIN FECR"/>
    <property type="match status" value="1"/>
</dbReference>